<dbReference type="Proteomes" id="UP001597119">
    <property type="component" value="Unassembled WGS sequence"/>
</dbReference>
<dbReference type="RefSeq" id="WP_247378462.1">
    <property type="nucleotide sequence ID" value="NZ_JALLGV010000005.1"/>
</dbReference>
<accession>A0ABD6CEK4</accession>
<reference evidence="2 3" key="1">
    <citation type="journal article" date="2019" name="Int. J. Syst. Evol. Microbiol.">
        <title>The Global Catalogue of Microorganisms (GCM) 10K type strain sequencing project: providing services to taxonomists for standard genome sequencing and annotation.</title>
        <authorList>
            <consortium name="The Broad Institute Genomics Platform"/>
            <consortium name="The Broad Institute Genome Sequencing Center for Infectious Disease"/>
            <person name="Wu L."/>
            <person name="Ma J."/>
        </authorList>
    </citation>
    <scope>NUCLEOTIDE SEQUENCE [LARGE SCALE GENOMIC DNA]</scope>
    <source>
        <strain evidence="2 3">CGMCC 1.12125</strain>
    </source>
</reference>
<feature type="region of interest" description="Disordered" evidence="1">
    <location>
        <begin position="104"/>
        <end position="123"/>
    </location>
</feature>
<organism evidence="2 3">
    <name type="scientific">Halorientalis brevis</name>
    <dbReference type="NCBI Taxonomy" id="1126241"/>
    <lineage>
        <taxon>Archaea</taxon>
        <taxon>Methanobacteriati</taxon>
        <taxon>Methanobacteriota</taxon>
        <taxon>Stenosarchaea group</taxon>
        <taxon>Halobacteria</taxon>
        <taxon>Halobacteriales</taxon>
        <taxon>Haloarculaceae</taxon>
        <taxon>Halorientalis</taxon>
    </lineage>
</organism>
<proteinExistence type="predicted"/>
<name>A0ABD6CEK4_9EURY</name>
<evidence type="ECO:0000313" key="3">
    <source>
        <dbReference type="Proteomes" id="UP001597119"/>
    </source>
</evidence>
<protein>
    <submittedName>
        <fullName evidence="2">Uncharacterized protein</fullName>
    </submittedName>
</protein>
<comment type="caution">
    <text evidence="2">The sequence shown here is derived from an EMBL/GenBank/DDBJ whole genome shotgun (WGS) entry which is preliminary data.</text>
</comment>
<dbReference type="AlphaFoldDB" id="A0ABD6CEK4"/>
<keyword evidence="3" id="KW-1185">Reference proteome</keyword>
<evidence type="ECO:0000313" key="2">
    <source>
        <dbReference type="EMBL" id="MFD1588806.1"/>
    </source>
</evidence>
<dbReference type="EMBL" id="JBHUDJ010000014">
    <property type="protein sequence ID" value="MFD1588806.1"/>
    <property type="molecule type" value="Genomic_DNA"/>
</dbReference>
<gene>
    <name evidence="2" type="ORF">ACFR9U_17650</name>
</gene>
<evidence type="ECO:0000256" key="1">
    <source>
        <dbReference type="SAM" id="MobiDB-lite"/>
    </source>
</evidence>
<sequence>MAASLRTGAALTEFNIDLTRDTVRIFTEANEQLVPLSPQAADAVANALDEAIAAVEASTADSSRAVADDLLSGVDSAEAATTLQRNVQYAIAVQLLGIEPTTDDHAEPIRIELTDSGDSRMDS</sequence>